<dbReference type="SUPFAM" id="SSF51161">
    <property type="entry name" value="Trimeric LpxA-like enzymes"/>
    <property type="match status" value="1"/>
</dbReference>
<proteinExistence type="predicted"/>
<organism evidence="1 2">
    <name type="scientific">Flavobacterium cucumis</name>
    <dbReference type="NCBI Taxonomy" id="416016"/>
    <lineage>
        <taxon>Bacteria</taxon>
        <taxon>Pseudomonadati</taxon>
        <taxon>Bacteroidota</taxon>
        <taxon>Flavobacteriia</taxon>
        <taxon>Flavobacteriales</taxon>
        <taxon>Flavobacteriaceae</taxon>
        <taxon>Flavobacterium</taxon>
    </lineage>
</organism>
<dbReference type="RefSeq" id="WP_073582916.1">
    <property type="nucleotide sequence ID" value="NZ_CBCSEA010000004.1"/>
</dbReference>
<dbReference type="Gene3D" id="2.160.10.10">
    <property type="entry name" value="Hexapeptide repeat proteins"/>
    <property type="match status" value="1"/>
</dbReference>
<dbReference type="GO" id="GO:0016740">
    <property type="term" value="F:transferase activity"/>
    <property type="evidence" value="ECO:0007669"/>
    <property type="project" value="UniProtKB-KW"/>
</dbReference>
<keyword evidence="1" id="KW-0808">Transferase</keyword>
<dbReference type="STRING" id="416016.SAMN05443547_1452"/>
<gene>
    <name evidence="1" type="ORF">SAMN05443547_1452</name>
</gene>
<reference evidence="2" key="1">
    <citation type="submission" date="2016-12" db="EMBL/GenBank/DDBJ databases">
        <authorList>
            <person name="Varghese N."/>
            <person name="Submissions S."/>
        </authorList>
    </citation>
    <scope>NUCLEOTIDE SEQUENCE [LARGE SCALE GENOMIC DNA]</scope>
    <source>
        <strain evidence="2">DSM 18830</strain>
    </source>
</reference>
<keyword evidence="2" id="KW-1185">Reference proteome</keyword>
<sequence>MIVNRFKNKISFVSKVNWIKTLYFNFRKFPFDVAVKLPVVFYGKVKFQSIKGEIILNAPIKRAMIGFGEPYEMNSVSIGLAEIMIEGKVIFNGKVQFGKDNFLYVKEGAVLEMGDKSSIGSRGKIICTESITFGNYARIGSESQVIDTNFHEMINTETNAVYKVTAPIVIGNYNFISNRVTLLSKTKTPNYCTIASNTLCSKDYTVLGENVLIGGIPAQLLNKNIKRNWDVENL</sequence>
<dbReference type="Proteomes" id="UP000184611">
    <property type="component" value="Unassembled WGS sequence"/>
</dbReference>
<accession>A0A1M7ZW37</accession>
<dbReference type="AlphaFoldDB" id="A0A1M7ZW37"/>
<name>A0A1M7ZW37_9FLAO</name>
<dbReference type="InterPro" id="IPR011004">
    <property type="entry name" value="Trimer_LpxA-like_sf"/>
</dbReference>
<dbReference type="EMBL" id="FRYK01000002">
    <property type="protein sequence ID" value="SHO73101.1"/>
    <property type="molecule type" value="Genomic_DNA"/>
</dbReference>
<dbReference type="OrthoDB" id="9814490at2"/>
<protein>
    <submittedName>
        <fullName evidence="1">Acetyltransferase (Isoleucine patch superfamily)</fullName>
    </submittedName>
</protein>
<evidence type="ECO:0000313" key="2">
    <source>
        <dbReference type="Proteomes" id="UP000184611"/>
    </source>
</evidence>
<evidence type="ECO:0000313" key="1">
    <source>
        <dbReference type="EMBL" id="SHO73101.1"/>
    </source>
</evidence>